<feature type="region of interest" description="Disordered" evidence="1">
    <location>
        <begin position="162"/>
        <end position="184"/>
    </location>
</feature>
<dbReference type="EMBL" id="FNXY01000006">
    <property type="protein sequence ID" value="SEJ29422.1"/>
    <property type="molecule type" value="Genomic_DNA"/>
</dbReference>
<accession>A0A1H6XX10</accession>
<keyword evidence="3" id="KW-1185">Reference proteome</keyword>
<name>A0A1H6XX10_9BACT</name>
<dbReference type="Proteomes" id="UP000199532">
    <property type="component" value="Unassembled WGS sequence"/>
</dbReference>
<dbReference type="STRING" id="408657.SAMN04487995_4023"/>
<evidence type="ECO:0000256" key="1">
    <source>
        <dbReference type="SAM" id="MobiDB-lite"/>
    </source>
</evidence>
<dbReference type="SUPFAM" id="SSF109854">
    <property type="entry name" value="DinB/YfiT-like putative metalloenzymes"/>
    <property type="match status" value="1"/>
</dbReference>
<dbReference type="Pfam" id="PF07609">
    <property type="entry name" value="DUF1572"/>
    <property type="match status" value="1"/>
</dbReference>
<feature type="compositionally biased region" description="Polar residues" evidence="1">
    <location>
        <begin position="162"/>
        <end position="171"/>
    </location>
</feature>
<dbReference type="InterPro" id="IPR034660">
    <property type="entry name" value="DinB/YfiT-like"/>
</dbReference>
<dbReference type="AlphaFoldDB" id="A0A1H6XX10"/>
<proteinExistence type="predicted"/>
<dbReference type="InterPro" id="IPR011466">
    <property type="entry name" value="DUF1572"/>
</dbReference>
<gene>
    <name evidence="2" type="ORF">SAMN04487995_4023</name>
</gene>
<reference evidence="2 3" key="1">
    <citation type="submission" date="2016-10" db="EMBL/GenBank/DDBJ databases">
        <authorList>
            <person name="de Groot N.N."/>
        </authorList>
    </citation>
    <scope>NUCLEOTIDE SEQUENCE [LARGE SCALE GENOMIC DNA]</scope>
    <source>
        <strain evidence="2 3">DSM 19938</strain>
    </source>
</reference>
<sequence length="197" mass="23423">MNVLNMITEYLESTKKQFRYYKLLGDKTLEQLSDEELFWKFNQESNSIAALVKHLAGNMLSRWTDFLTSDGEKEWRDRDSEFDDDLKSRQEVLKKWNEGWKSLFDALDSLNEENFHTIVYIRNQGHTITEAINRQLSHYPYHVGQMVFIGKMVKNNQWQSLSIPRGQSGNYNDEKFSKPKKTEHFTDQYIKKDGNQH</sequence>
<evidence type="ECO:0000313" key="2">
    <source>
        <dbReference type="EMBL" id="SEJ29422.1"/>
    </source>
</evidence>
<evidence type="ECO:0008006" key="4">
    <source>
        <dbReference type="Google" id="ProtNLM"/>
    </source>
</evidence>
<organism evidence="2 3">
    <name type="scientific">Dyadobacter koreensis</name>
    <dbReference type="NCBI Taxonomy" id="408657"/>
    <lineage>
        <taxon>Bacteria</taxon>
        <taxon>Pseudomonadati</taxon>
        <taxon>Bacteroidota</taxon>
        <taxon>Cytophagia</taxon>
        <taxon>Cytophagales</taxon>
        <taxon>Spirosomataceae</taxon>
        <taxon>Dyadobacter</taxon>
    </lineage>
</organism>
<evidence type="ECO:0000313" key="3">
    <source>
        <dbReference type="Proteomes" id="UP000199532"/>
    </source>
</evidence>
<dbReference type="Gene3D" id="1.20.120.450">
    <property type="entry name" value="dinb family like domain"/>
    <property type="match status" value="1"/>
</dbReference>
<protein>
    <recommendedName>
        <fullName evidence="4">DUF1572 domain-containing protein</fullName>
    </recommendedName>
</protein>
<feature type="compositionally biased region" description="Basic and acidic residues" evidence="1">
    <location>
        <begin position="172"/>
        <end position="184"/>
    </location>
</feature>